<evidence type="ECO:0000313" key="3">
    <source>
        <dbReference type="Proteomes" id="UP001196413"/>
    </source>
</evidence>
<organism evidence="1 3">
    <name type="scientific">Parelaphostrongylus tenuis</name>
    <name type="common">Meningeal worm</name>
    <dbReference type="NCBI Taxonomy" id="148309"/>
    <lineage>
        <taxon>Eukaryota</taxon>
        <taxon>Metazoa</taxon>
        <taxon>Ecdysozoa</taxon>
        <taxon>Nematoda</taxon>
        <taxon>Chromadorea</taxon>
        <taxon>Rhabditida</taxon>
        <taxon>Rhabditina</taxon>
        <taxon>Rhabditomorpha</taxon>
        <taxon>Strongyloidea</taxon>
        <taxon>Metastrongylidae</taxon>
        <taxon>Parelaphostrongylus</taxon>
    </lineage>
</organism>
<accession>A0AAD5MRQ4</accession>
<sequence>MGGFEPATNLSSCADVFRSHQLDAIKNRDVLIRPSPTTPSCDCLGLPYVVYLQD</sequence>
<reference evidence="1" key="1">
    <citation type="submission" date="2021-06" db="EMBL/GenBank/DDBJ databases">
        <title>Parelaphostrongylus tenuis whole genome reference sequence.</title>
        <authorList>
            <person name="Garwood T.J."/>
            <person name="Larsen P.A."/>
            <person name="Fountain-Jones N.M."/>
            <person name="Garbe J.R."/>
            <person name="Macchietto M.G."/>
            <person name="Kania S.A."/>
            <person name="Gerhold R.W."/>
            <person name="Richards J.E."/>
            <person name="Wolf T.M."/>
        </authorList>
    </citation>
    <scope>NUCLEOTIDE SEQUENCE</scope>
    <source>
        <strain evidence="1">MNPRO001-30</strain>
        <tissue evidence="1">Meninges</tissue>
    </source>
</reference>
<comment type="caution">
    <text evidence="1">The sequence shown here is derived from an EMBL/GenBank/DDBJ whole genome shotgun (WGS) entry which is preliminary data.</text>
</comment>
<protein>
    <submittedName>
        <fullName evidence="1">Uncharacterized protein</fullName>
    </submittedName>
</protein>
<dbReference type="Proteomes" id="UP001196413">
    <property type="component" value="Unassembled WGS sequence"/>
</dbReference>
<evidence type="ECO:0000313" key="2">
    <source>
        <dbReference type="EMBL" id="KAJ1352494.1"/>
    </source>
</evidence>
<dbReference type="AlphaFoldDB" id="A0AAD5MRQ4"/>
<proteinExistence type="predicted"/>
<gene>
    <name evidence="1" type="ORF">KIN20_008835</name>
    <name evidence="2" type="ORF">KIN20_008839</name>
</gene>
<keyword evidence="3" id="KW-1185">Reference proteome</keyword>
<name>A0AAD5MRQ4_PARTN</name>
<dbReference type="EMBL" id="JAHQIW010001426">
    <property type="protein sequence ID" value="KAJ1352494.1"/>
    <property type="molecule type" value="Genomic_DNA"/>
</dbReference>
<dbReference type="EMBL" id="JAHQIW010001425">
    <property type="protein sequence ID" value="KAJ1352489.1"/>
    <property type="molecule type" value="Genomic_DNA"/>
</dbReference>
<evidence type="ECO:0000313" key="1">
    <source>
        <dbReference type="EMBL" id="KAJ1352489.1"/>
    </source>
</evidence>